<dbReference type="PANTHER" id="PTHR43433:SF1">
    <property type="entry name" value="BLL5160 PROTEIN"/>
    <property type="match status" value="1"/>
</dbReference>
<evidence type="ECO:0000313" key="2">
    <source>
        <dbReference type="EMBL" id="MFB9377960.1"/>
    </source>
</evidence>
<keyword evidence="2" id="KW-0378">Hydrolase</keyword>
<reference evidence="2 3" key="1">
    <citation type="submission" date="2024-09" db="EMBL/GenBank/DDBJ databases">
        <authorList>
            <person name="Sun Q."/>
            <person name="Mori K."/>
        </authorList>
    </citation>
    <scope>NUCLEOTIDE SEQUENCE [LARGE SCALE GENOMIC DNA]</scope>
    <source>
        <strain evidence="2 3">TISTR 1856</strain>
    </source>
</reference>
<dbReference type="RefSeq" id="WP_380137617.1">
    <property type="nucleotide sequence ID" value="NZ_JBHLUI010000008.1"/>
</dbReference>
<dbReference type="InterPro" id="IPR050471">
    <property type="entry name" value="AB_hydrolase"/>
</dbReference>
<feature type="domain" description="AB hydrolase-1" evidence="1">
    <location>
        <begin position="21"/>
        <end position="243"/>
    </location>
</feature>
<evidence type="ECO:0000313" key="3">
    <source>
        <dbReference type="Proteomes" id="UP001589748"/>
    </source>
</evidence>
<name>A0ABV5LV65_9ACTN</name>
<keyword evidence="3" id="KW-1185">Reference proteome</keyword>
<accession>A0ABV5LV65</accession>
<evidence type="ECO:0000259" key="1">
    <source>
        <dbReference type="Pfam" id="PF00561"/>
    </source>
</evidence>
<gene>
    <name evidence="2" type="primary">pcaD</name>
    <name evidence="2" type="ORF">ACFFVI_13390</name>
</gene>
<protein>
    <submittedName>
        <fullName evidence="2">3-oxoadipate enol-lactonase</fullName>
        <ecNumber evidence="2">3.1.1.24</ecNumber>
    </submittedName>
</protein>
<sequence>MSGPVALHARWDRAEGRSRGVVVLLGSLGSDTTMWDPQVPVLRRHLDVLRIDHRGHGRSPAVSGPYSLDDLSGDVLAVLDREGVAEASLVGLSIGGMVAMSTALLAPKRLPRLVLLCSSASLGPASAWEARAARVLAEGPGAVAADVVSRWFSPAYAAEHPWVGQRMRDMIAATDRDGYSGCCAAIARMDLLPRLADLRSRVLAVAGEQDRTTPPEHLRAVADRIPGARFTTVPGAHLASWEDADLVNSLILDHLGVVVD</sequence>
<dbReference type="InterPro" id="IPR029058">
    <property type="entry name" value="AB_hydrolase_fold"/>
</dbReference>
<dbReference type="SUPFAM" id="SSF53474">
    <property type="entry name" value="alpha/beta-Hydrolases"/>
    <property type="match status" value="1"/>
</dbReference>
<comment type="caution">
    <text evidence="2">The sequence shown here is derived from an EMBL/GenBank/DDBJ whole genome shotgun (WGS) entry which is preliminary data.</text>
</comment>
<dbReference type="PANTHER" id="PTHR43433">
    <property type="entry name" value="HYDROLASE, ALPHA/BETA FOLD FAMILY PROTEIN"/>
    <property type="match status" value="1"/>
</dbReference>
<dbReference type="Proteomes" id="UP001589748">
    <property type="component" value="Unassembled WGS sequence"/>
</dbReference>
<dbReference type="Gene3D" id="3.40.50.1820">
    <property type="entry name" value="alpha/beta hydrolase"/>
    <property type="match status" value="1"/>
</dbReference>
<dbReference type="EC" id="3.1.1.24" evidence="2"/>
<dbReference type="EMBL" id="JBHMDM010000007">
    <property type="protein sequence ID" value="MFB9377960.1"/>
    <property type="molecule type" value="Genomic_DNA"/>
</dbReference>
<dbReference type="PRINTS" id="PR00111">
    <property type="entry name" value="ABHYDROLASE"/>
</dbReference>
<dbReference type="InterPro" id="IPR026968">
    <property type="entry name" value="PcaD/CatD"/>
</dbReference>
<dbReference type="NCBIfam" id="TIGR02427">
    <property type="entry name" value="protocat_pcaD"/>
    <property type="match status" value="1"/>
</dbReference>
<organism evidence="2 3">
    <name type="scientific">Kineococcus gynurae</name>
    <dbReference type="NCBI Taxonomy" id="452979"/>
    <lineage>
        <taxon>Bacteria</taxon>
        <taxon>Bacillati</taxon>
        <taxon>Actinomycetota</taxon>
        <taxon>Actinomycetes</taxon>
        <taxon>Kineosporiales</taxon>
        <taxon>Kineosporiaceae</taxon>
        <taxon>Kineococcus</taxon>
    </lineage>
</organism>
<dbReference type="Pfam" id="PF00561">
    <property type="entry name" value="Abhydrolase_1"/>
    <property type="match status" value="1"/>
</dbReference>
<dbReference type="GO" id="GO:0047570">
    <property type="term" value="F:3-oxoadipate enol-lactonase activity"/>
    <property type="evidence" value="ECO:0007669"/>
    <property type="project" value="UniProtKB-EC"/>
</dbReference>
<proteinExistence type="predicted"/>
<dbReference type="InterPro" id="IPR000073">
    <property type="entry name" value="AB_hydrolase_1"/>
</dbReference>